<evidence type="ECO:0000256" key="8">
    <source>
        <dbReference type="ARBA" id="ARBA00023002"/>
    </source>
</evidence>
<evidence type="ECO:0000256" key="1">
    <source>
        <dbReference type="ARBA" id="ARBA00003125"/>
    </source>
</evidence>
<dbReference type="NCBIfam" id="TIGR01036">
    <property type="entry name" value="pyrD_sub2"/>
    <property type="match status" value="1"/>
</dbReference>
<feature type="binding site" evidence="11">
    <location>
        <position position="98"/>
    </location>
    <ligand>
        <name>FMN</name>
        <dbReference type="ChEBI" id="CHEBI:58210"/>
    </ligand>
</feature>
<dbReference type="OrthoDB" id="9802377at2"/>
<evidence type="ECO:0000256" key="5">
    <source>
        <dbReference type="ARBA" id="ARBA00022630"/>
    </source>
</evidence>
<feature type="binding site" evidence="11">
    <location>
        <position position="189"/>
    </location>
    <ligand>
        <name>FMN</name>
        <dbReference type="ChEBI" id="CHEBI:58210"/>
    </ligand>
</feature>
<dbReference type="InterPro" id="IPR013785">
    <property type="entry name" value="Aldolase_TIM"/>
</dbReference>
<feature type="binding site" evidence="11">
    <location>
        <begin position="328"/>
        <end position="329"/>
    </location>
    <ligand>
        <name>FMN</name>
        <dbReference type="ChEBI" id="CHEBI:58210"/>
    </ligand>
</feature>
<dbReference type="InterPro" id="IPR001295">
    <property type="entry name" value="Dihydroorotate_DH_CS"/>
</dbReference>
<dbReference type="GO" id="GO:0106430">
    <property type="term" value="F:dihydroorotate dehydrogenase (quinone) activity"/>
    <property type="evidence" value="ECO:0007669"/>
    <property type="project" value="UniProtKB-EC"/>
</dbReference>
<dbReference type="GO" id="GO:0006207">
    <property type="term" value="P:'de novo' pyrimidine nucleobase biosynthetic process"/>
    <property type="evidence" value="ECO:0007669"/>
    <property type="project" value="UniProtKB-UniRule"/>
</dbReference>
<evidence type="ECO:0000256" key="2">
    <source>
        <dbReference type="ARBA" id="ARBA00004370"/>
    </source>
</evidence>
<keyword evidence="14" id="KW-1185">Reference proteome</keyword>
<dbReference type="EMBL" id="FUZQ01000004">
    <property type="protein sequence ID" value="SKC69089.1"/>
    <property type="molecule type" value="Genomic_DNA"/>
</dbReference>
<feature type="binding site" evidence="11">
    <location>
        <position position="235"/>
    </location>
    <ligand>
        <name>FMN</name>
        <dbReference type="ChEBI" id="CHEBI:58210"/>
    </ligand>
</feature>
<evidence type="ECO:0000256" key="10">
    <source>
        <dbReference type="ARBA" id="ARBA00048639"/>
    </source>
</evidence>
<dbReference type="STRING" id="526729.SAMN04324258_2701"/>
<feature type="binding site" evidence="11">
    <location>
        <position position="156"/>
    </location>
    <ligand>
        <name>FMN</name>
        <dbReference type="ChEBI" id="CHEBI:58210"/>
    </ligand>
</feature>
<comment type="subunit">
    <text evidence="11">Monomer.</text>
</comment>
<dbReference type="Gene3D" id="3.20.20.70">
    <property type="entry name" value="Aldolase class I"/>
    <property type="match status" value="1"/>
</dbReference>
<dbReference type="GO" id="GO:0044205">
    <property type="term" value="P:'de novo' UMP biosynthetic process"/>
    <property type="evidence" value="ECO:0007669"/>
    <property type="project" value="UniProtKB-UniRule"/>
</dbReference>
<comment type="subcellular location">
    <subcellularLocation>
        <location evidence="11">Cell membrane</location>
        <topology evidence="11">Peripheral membrane protein</topology>
    </subcellularLocation>
    <subcellularLocation>
        <location evidence="2">Membrane</location>
    </subcellularLocation>
</comment>
<evidence type="ECO:0000313" key="14">
    <source>
        <dbReference type="Proteomes" id="UP000189777"/>
    </source>
</evidence>
<feature type="domain" description="Dihydroorotate dehydrogenase catalytic" evidence="12">
    <location>
        <begin position="60"/>
        <end position="347"/>
    </location>
</feature>
<comment type="pathway">
    <text evidence="3 11">Pyrimidine metabolism; UMP biosynthesis via de novo pathway; orotate from (S)-dihydroorotate (quinone route): step 1/1.</text>
</comment>
<feature type="binding site" evidence="11">
    <location>
        <position position="78"/>
    </location>
    <ligand>
        <name>substrate</name>
    </ligand>
</feature>
<accession>A0A1T5L0C5</accession>
<dbReference type="InterPro" id="IPR050074">
    <property type="entry name" value="DHO_dehydrogenase"/>
</dbReference>
<name>A0A1T5L0C5_9MICO</name>
<feature type="binding site" evidence="11">
    <location>
        <position position="263"/>
    </location>
    <ligand>
        <name>FMN</name>
        <dbReference type="ChEBI" id="CHEBI:58210"/>
    </ligand>
</feature>
<feature type="binding site" evidence="11">
    <location>
        <position position="278"/>
    </location>
    <ligand>
        <name>FMN</name>
        <dbReference type="ChEBI" id="CHEBI:58210"/>
    </ligand>
</feature>
<keyword evidence="6 11" id="KW-0288">FMN</keyword>
<feature type="binding site" evidence="11">
    <location>
        <position position="189"/>
    </location>
    <ligand>
        <name>substrate</name>
    </ligand>
</feature>
<dbReference type="NCBIfam" id="NF003652">
    <property type="entry name" value="PRK05286.2-5"/>
    <property type="match status" value="1"/>
</dbReference>
<dbReference type="Proteomes" id="UP000189777">
    <property type="component" value="Unassembled WGS sequence"/>
</dbReference>
<reference evidence="13 14" key="1">
    <citation type="submission" date="2017-02" db="EMBL/GenBank/DDBJ databases">
        <authorList>
            <person name="Peterson S.W."/>
        </authorList>
    </citation>
    <scope>NUCLEOTIDE SEQUENCE [LARGE SCALE GENOMIC DNA]</scope>
    <source>
        <strain evidence="13 14">DSM 21481</strain>
    </source>
</reference>
<dbReference type="CDD" id="cd04738">
    <property type="entry name" value="DHOD_2_like"/>
    <property type="match status" value="1"/>
</dbReference>
<evidence type="ECO:0000259" key="12">
    <source>
        <dbReference type="Pfam" id="PF01180"/>
    </source>
</evidence>
<evidence type="ECO:0000256" key="3">
    <source>
        <dbReference type="ARBA" id="ARBA00005161"/>
    </source>
</evidence>
<feature type="binding site" evidence="11">
    <location>
        <position position="194"/>
    </location>
    <ligand>
        <name>substrate</name>
    </ligand>
</feature>
<dbReference type="InterPro" id="IPR005719">
    <property type="entry name" value="Dihydroorotate_DH_2"/>
</dbReference>
<comment type="similarity">
    <text evidence="4 11">Belongs to the dihydroorotate dehydrogenase family. Type 2 subfamily.</text>
</comment>
<dbReference type="AlphaFoldDB" id="A0A1T5L0C5"/>
<evidence type="ECO:0000256" key="11">
    <source>
        <dbReference type="HAMAP-Rule" id="MF_00225"/>
    </source>
</evidence>
<dbReference type="PROSITE" id="PS00912">
    <property type="entry name" value="DHODEHASE_2"/>
    <property type="match status" value="1"/>
</dbReference>
<proteinExistence type="inferred from homology"/>
<evidence type="ECO:0000256" key="4">
    <source>
        <dbReference type="ARBA" id="ARBA00005359"/>
    </source>
</evidence>
<keyword evidence="7 11" id="KW-0665">Pyrimidine biosynthesis</keyword>
<comment type="caution">
    <text evidence="11">Lacks conserved residue(s) required for the propagation of feature annotation.</text>
</comment>
<comment type="function">
    <text evidence="1 11">Catalyzes the conversion of dihydroorotate to orotate with quinone as electron acceptor.</text>
</comment>
<dbReference type="UniPathway" id="UPA00070">
    <property type="reaction ID" value="UER00946"/>
</dbReference>
<dbReference type="PROSITE" id="PS00911">
    <property type="entry name" value="DHODEHASE_1"/>
    <property type="match status" value="1"/>
</dbReference>
<evidence type="ECO:0000256" key="7">
    <source>
        <dbReference type="ARBA" id="ARBA00022975"/>
    </source>
</evidence>
<keyword evidence="11" id="KW-1003">Cell membrane</keyword>
<keyword evidence="5 11" id="KW-0285">Flavoprotein</keyword>
<dbReference type="GO" id="GO:0005886">
    <property type="term" value="C:plasma membrane"/>
    <property type="evidence" value="ECO:0007669"/>
    <property type="project" value="UniProtKB-SubCell"/>
</dbReference>
<evidence type="ECO:0000256" key="9">
    <source>
        <dbReference type="ARBA" id="ARBA00023136"/>
    </source>
</evidence>
<evidence type="ECO:0000313" key="13">
    <source>
        <dbReference type="EMBL" id="SKC69089.1"/>
    </source>
</evidence>
<keyword evidence="9 11" id="KW-0472">Membrane</keyword>
<dbReference type="SUPFAM" id="SSF51395">
    <property type="entry name" value="FMN-linked oxidoreductases"/>
    <property type="match status" value="1"/>
</dbReference>
<dbReference type="PANTHER" id="PTHR48109">
    <property type="entry name" value="DIHYDROOROTATE DEHYDROGENASE (QUINONE), MITOCHONDRIAL-RELATED"/>
    <property type="match status" value="1"/>
</dbReference>
<feature type="binding site" evidence="11">
    <location>
        <position position="307"/>
    </location>
    <ligand>
        <name>FMN</name>
        <dbReference type="ChEBI" id="CHEBI:58210"/>
    </ligand>
</feature>
<dbReference type="RefSeq" id="WP_079574968.1">
    <property type="nucleotide sequence ID" value="NZ_FUZQ01000004.1"/>
</dbReference>
<dbReference type="EC" id="1.3.5.2" evidence="11"/>
<sequence>MSPYTLLFNGVFRRMDPERAHELAFGAISLAGRVPVLRDVVQGAVAPYLGRGSGGPGSIEVLGRTVPAPFGLAGGFDKNARAIRGLTMLGFGFVEIGTVTPRPQPGNEAPRMWRELDVRGIRNRMGFNNEGAAAAAARLRELRATPAGRAAVVGANIGKNKTTPAEAAADDYAACARELAPWADYLVVNVSSPNTPGLRDLQTTAELRPILTAARVAADEATAAAGTRRVPLLVKIAPDLADADVDAVADLVTELGLDGVVAVNTTIGHDRGPGGLSGPPLLERGLQVVGRLRGRLGPDPAIIGVGGIAGADDVRAYLRAGADLTQGYTSFIYSGPFWPSRVNRALTRTRGSVAAGSIDGGSTGGSGDAA</sequence>
<feature type="binding site" evidence="11">
    <location>
        <begin position="123"/>
        <end position="127"/>
    </location>
    <ligand>
        <name>substrate</name>
    </ligand>
</feature>
<gene>
    <name evidence="11" type="primary">pyrD</name>
    <name evidence="13" type="ORF">SAMN04324258_2701</name>
</gene>
<evidence type="ECO:0000256" key="6">
    <source>
        <dbReference type="ARBA" id="ARBA00022643"/>
    </source>
</evidence>
<dbReference type="GO" id="GO:0005737">
    <property type="term" value="C:cytoplasm"/>
    <property type="evidence" value="ECO:0007669"/>
    <property type="project" value="InterPro"/>
</dbReference>
<dbReference type="PANTHER" id="PTHR48109:SF4">
    <property type="entry name" value="DIHYDROOROTATE DEHYDROGENASE (QUINONE), MITOCHONDRIAL"/>
    <property type="match status" value="1"/>
</dbReference>
<dbReference type="InterPro" id="IPR005720">
    <property type="entry name" value="Dihydroorotate_DH_cat"/>
</dbReference>
<keyword evidence="8 11" id="KW-0560">Oxidoreductase</keyword>
<feature type="binding site" evidence="11">
    <location>
        <begin position="264"/>
        <end position="265"/>
    </location>
    <ligand>
        <name>substrate</name>
    </ligand>
</feature>
<dbReference type="HAMAP" id="MF_00225">
    <property type="entry name" value="DHO_dh_type2"/>
    <property type="match status" value="1"/>
</dbReference>
<dbReference type="Pfam" id="PF01180">
    <property type="entry name" value="DHO_dh"/>
    <property type="match status" value="1"/>
</dbReference>
<protein>
    <recommendedName>
        <fullName evidence="11">Dihydroorotate dehydrogenase (quinone)</fullName>
        <ecNumber evidence="11">1.3.5.2</ecNumber>
    </recommendedName>
    <alternativeName>
        <fullName evidence="11">DHOdehase</fullName>
        <shortName evidence="11">DHOD</shortName>
        <shortName evidence="11">DHODase</shortName>
    </alternativeName>
    <alternativeName>
        <fullName evidence="11">Dihydroorotate oxidase</fullName>
    </alternativeName>
</protein>
<organism evidence="13 14">
    <name type="scientific">Krasilnikoviella flava</name>
    <dbReference type="NCBI Taxonomy" id="526729"/>
    <lineage>
        <taxon>Bacteria</taxon>
        <taxon>Bacillati</taxon>
        <taxon>Actinomycetota</taxon>
        <taxon>Actinomycetes</taxon>
        <taxon>Micrococcales</taxon>
        <taxon>Promicromonosporaceae</taxon>
        <taxon>Krasilnikoviella</taxon>
    </lineage>
</organism>
<comment type="cofactor">
    <cofactor evidence="11">
        <name>FMN</name>
        <dbReference type="ChEBI" id="CHEBI:58210"/>
    </cofactor>
    <text evidence="11">Binds 1 FMN per subunit.</text>
</comment>
<feature type="active site" description="Nucleophile" evidence="11">
    <location>
        <position position="192"/>
    </location>
</feature>
<comment type="catalytic activity">
    <reaction evidence="10 11">
        <text>(S)-dihydroorotate + a quinone = orotate + a quinol</text>
        <dbReference type="Rhea" id="RHEA:30187"/>
        <dbReference type="ChEBI" id="CHEBI:24646"/>
        <dbReference type="ChEBI" id="CHEBI:30839"/>
        <dbReference type="ChEBI" id="CHEBI:30864"/>
        <dbReference type="ChEBI" id="CHEBI:132124"/>
        <dbReference type="EC" id="1.3.5.2"/>
    </reaction>
</comment>